<feature type="transmembrane region" description="Helical" evidence="1">
    <location>
        <begin position="192"/>
        <end position="213"/>
    </location>
</feature>
<feature type="transmembrane region" description="Helical" evidence="1">
    <location>
        <begin position="329"/>
        <end position="350"/>
    </location>
</feature>
<keyword evidence="1" id="KW-0812">Transmembrane</keyword>
<dbReference type="AlphaFoldDB" id="A0AA37BQZ0"/>
<feature type="transmembrane region" description="Helical" evidence="1">
    <location>
        <begin position="264"/>
        <end position="283"/>
    </location>
</feature>
<feature type="transmembrane region" description="Helical" evidence="1">
    <location>
        <begin position="157"/>
        <end position="180"/>
    </location>
</feature>
<dbReference type="RefSeq" id="WP_188679790.1">
    <property type="nucleotide sequence ID" value="NZ_BMNY01000001.1"/>
</dbReference>
<dbReference type="EMBL" id="BMNY01000001">
    <property type="protein sequence ID" value="GGM68706.1"/>
    <property type="molecule type" value="Genomic_DNA"/>
</dbReference>
<reference evidence="2" key="2">
    <citation type="submission" date="2022-09" db="EMBL/GenBank/DDBJ databases">
        <authorList>
            <person name="Sun Q."/>
            <person name="Ohkuma M."/>
        </authorList>
    </citation>
    <scope>NUCLEOTIDE SEQUENCE</scope>
    <source>
        <strain evidence="2">JCM 13583</strain>
    </source>
</reference>
<evidence type="ECO:0000313" key="2">
    <source>
        <dbReference type="EMBL" id="GGM68706.1"/>
    </source>
</evidence>
<protein>
    <submittedName>
        <fullName evidence="2">Uncharacterized protein</fullName>
    </submittedName>
</protein>
<name>A0AA37BQZ0_9ARCH</name>
<reference evidence="2" key="1">
    <citation type="journal article" date="2014" name="Int. J. Syst. Evol. Microbiol.">
        <title>Complete genome sequence of Corynebacterium casei LMG S-19264T (=DSM 44701T), isolated from a smear-ripened cheese.</title>
        <authorList>
            <consortium name="US DOE Joint Genome Institute (JGI-PGF)"/>
            <person name="Walter F."/>
            <person name="Albersmeier A."/>
            <person name="Kalinowski J."/>
            <person name="Ruckert C."/>
        </authorList>
    </citation>
    <scope>NUCLEOTIDE SEQUENCE</scope>
    <source>
        <strain evidence="2">JCM 13583</strain>
    </source>
</reference>
<feature type="transmembrane region" description="Helical" evidence="1">
    <location>
        <begin position="290"/>
        <end position="309"/>
    </location>
</feature>
<keyword evidence="3" id="KW-1185">Reference proteome</keyword>
<organism evidence="2 3">
    <name type="scientific">Thermogymnomonas acidicola</name>
    <dbReference type="NCBI Taxonomy" id="399579"/>
    <lineage>
        <taxon>Archaea</taxon>
        <taxon>Methanobacteriati</taxon>
        <taxon>Thermoplasmatota</taxon>
        <taxon>Thermoplasmata</taxon>
        <taxon>Thermoplasmatales</taxon>
        <taxon>Thermogymnomonas</taxon>
    </lineage>
</organism>
<proteinExistence type="predicted"/>
<dbReference type="Proteomes" id="UP000632195">
    <property type="component" value="Unassembled WGS sequence"/>
</dbReference>
<evidence type="ECO:0000256" key="1">
    <source>
        <dbReference type="SAM" id="Phobius"/>
    </source>
</evidence>
<accession>A0AA37BQZ0</accession>
<comment type="caution">
    <text evidence="2">The sequence shown here is derived from an EMBL/GenBank/DDBJ whole genome shotgun (WGS) entry which is preliminary data.</text>
</comment>
<gene>
    <name evidence="2" type="ORF">GCM10007108_03530</name>
</gene>
<keyword evidence="1" id="KW-1133">Transmembrane helix</keyword>
<sequence length="364" mass="40100">MNIIRKESQAVSIFGDAGSDQKVMGSGGYDIVRETISQVSESLAGKTRRKAFWVVARVQEDMNPLMLHFCRELLSAGITPVYTRDFSEAFSVDGKYALIFQVPGGQAGARLVRHVFDSESKLPVPAVFFSTQDVWARAFSANLLYTSRPSGRDRRYLYLRIASILFVTSIVLTVALHFFLQLSSGRLQSRVSSVSDILSVGFFLIDLTAYYLMSYSISLLSRTKLLVFLLSMPVFVIVVLQIPLTILGLNVPLPPVMFIEPFQSLPLVFFVFYTLIAITLTGGRSWVMPVAALIIYAGAITAVSGNYILLPALSIRHLVNVSSSIHGMLQLVTVLVATVVTTFLLVFSMVRQGRPRGPRTGSAP</sequence>
<evidence type="ECO:0000313" key="3">
    <source>
        <dbReference type="Proteomes" id="UP000632195"/>
    </source>
</evidence>
<keyword evidence="1" id="KW-0472">Membrane</keyword>
<feature type="transmembrane region" description="Helical" evidence="1">
    <location>
        <begin position="225"/>
        <end position="244"/>
    </location>
</feature>